<organism evidence="2 3">
    <name type="scientific">Tupaia chinensis</name>
    <name type="common">Chinese tree shrew</name>
    <name type="synonym">Tupaia belangeri chinensis</name>
    <dbReference type="NCBI Taxonomy" id="246437"/>
    <lineage>
        <taxon>Eukaryota</taxon>
        <taxon>Metazoa</taxon>
        <taxon>Chordata</taxon>
        <taxon>Craniata</taxon>
        <taxon>Vertebrata</taxon>
        <taxon>Euteleostomi</taxon>
        <taxon>Mammalia</taxon>
        <taxon>Eutheria</taxon>
        <taxon>Euarchontoglires</taxon>
        <taxon>Scandentia</taxon>
        <taxon>Tupaiidae</taxon>
        <taxon>Tupaia</taxon>
    </lineage>
</organism>
<dbReference type="Proteomes" id="UP000011518">
    <property type="component" value="Unassembled WGS sequence"/>
</dbReference>
<feature type="region of interest" description="Disordered" evidence="1">
    <location>
        <begin position="190"/>
        <end position="225"/>
    </location>
</feature>
<proteinExistence type="predicted"/>
<dbReference type="EMBL" id="KB320527">
    <property type="protein sequence ID" value="ELW69547.1"/>
    <property type="molecule type" value="Genomic_DNA"/>
</dbReference>
<sequence length="359" mass="38551">MPEGSGQSAELSVCADFSASLAEVSHPCREDPLGLRVPQTEQFARRPDSALLFVPRVPGTRRAAGEGGGGECRRPGDLALALTGATLPAGAFRVPPSGGLFLLATYPTPQARMEPASCPAASRRLRSALRYSPPLTFPGSPRRWALPRPPRSPRQWTAQLVCLVGDPVGDMVDPLPWGPTSACYRVAQHAGRSPSSAPGAEGFGCRSNLQPQQQEHGGKGSGLNSRVHHHQVLQPDCGCSSNLAWNPRATLGQAYHSGLCGCGFTRSTHFSQDQATHRTEEGMNMVKRREVKAPVPMSPLNPAAFKGSKGTPWGRSSSMVLPNTSQDDFQSNHMGRPECLIWAYSKPEQPDLLHSRPKC</sequence>
<gene>
    <name evidence="2" type="ORF">TREES_T100009670</name>
</gene>
<evidence type="ECO:0000256" key="1">
    <source>
        <dbReference type="SAM" id="MobiDB-lite"/>
    </source>
</evidence>
<reference evidence="3" key="1">
    <citation type="submission" date="2012-07" db="EMBL/GenBank/DDBJ databases">
        <title>Genome of the Chinese tree shrew, a rising model animal genetically related to primates.</title>
        <authorList>
            <person name="Zhang G."/>
            <person name="Fan Y."/>
            <person name="Yao Y."/>
            <person name="Huang Z."/>
        </authorList>
    </citation>
    <scope>NUCLEOTIDE SEQUENCE [LARGE SCALE GENOMIC DNA]</scope>
</reference>
<keyword evidence="3" id="KW-1185">Reference proteome</keyword>
<dbReference type="AlphaFoldDB" id="L9L790"/>
<evidence type="ECO:0000313" key="2">
    <source>
        <dbReference type="EMBL" id="ELW69547.1"/>
    </source>
</evidence>
<name>L9L790_TUPCH</name>
<reference evidence="3" key="2">
    <citation type="journal article" date="2013" name="Nat. Commun.">
        <title>Genome of the Chinese tree shrew.</title>
        <authorList>
            <person name="Fan Y."/>
            <person name="Huang Z.Y."/>
            <person name="Cao C.C."/>
            <person name="Chen C.S."/>
            <person name="Chen Y.X."/>
            <person name="Fan D.D."/>
            <person name="He J."/>
            <person name="Hou H.L."/>
            <person name="Hu L."/>
            <person name="Hu X.T."/>
            <person name="Jiang X.T."/>
            <person name="Lai R."/>
            <person name="Lang Y.S."/>
            <person name="Liang B."/>
            <person name="Liao S.G."/>
            <person name="Mu D."/>
            <person name="Ma Y.Y."/>
            <person name="Niu Y.Y."/>
            <person name="Sun X.Q."/>
            <person name="Xia J.Q."/>
            <person name="Xiao J."/>
            <person name="Xiong Z.Q."/>
            <person name="Xu L."/>
            <person name="Yang L."/>
            <person name="Zhang Y."/>
            <person name="Zhao W."/>
            <person name="Zhao X.D."/>
            <person name="Zheng Y.T."/>
            <person name="Zhou J.M."/>
            <person name="Zhu Y.B."/>
            <person name="Zhang G.J."/>
            <person name="Wang J."/>
            <person name="Yao Y.G."/>
        </authorList>
    </citation>
    <scope>NUCLEOTIDE SEQUENCE [LARGE SCALE GENOMIC DNA]</scope>
</reference>
<accession>L9L790</accession>
<dbReference type="InParanoid" id="L9L790"/>
<evidence type="ECO:0000313" key="3">
    <source>
        <dbReference type="Proteomes" id="UP000011518"/>
    </source>
</evidence>
<protein>
    <submittedName>
        <fullName evidence="2">Uncharacterized protein</fullName>
    </submittedName>
</protein>
<feature type="region of interest" description="Disordered" evidence="1">
    <location>
        <begin position="296"/>
        <end position="316"/>
    </location>
</feature>
<feature type="region of interest" description="Disordered" evidence="1">
    <location>
        <begin position="132"/>
        <end position="152"/>
    </location>
</feature>